<evidence type="ECO:0000313" key="15">
    <source>
        <dbReference type="Proteomes" id="UP001233999"/>
    </source>
</evidence>
<name>A0AAD7ZHA2_DIPPU</name>
<dbReference type="GO" id="GO:0004814">
    <property type="term" value="F:arginine-tRNA ligase activity"/>
    <property type="evidence" value="ECO:0007669"/>
    <property type="project" value="UniProtKB-EC"/>
</dbReference>
<dbReference type="InterPro" id="IPR001412">
    <property type="entry name" value="aa-tRNA-synth_I_CS"/>
</dbReference>
<dbReference type="GO" id="GO:0032543">
    <property type="term" value="P:mitochondrial translation"/>
    <property type="evidence" value="ECO:0007669"/>
    <property type="project" value="TreeGrafter"/>
</dbReference>
<dbReference type="Gene3D" id="3.40.50.620">
    <property type="entry name" value="HUPs"/>
    <property type="match status" value="1"/>
</dbReference>
<evidence type="ECO:0000256" key="5">
    <source>
        <dbReference type="ARBA" id="ARBA00022840"/>
    </source>
</evidence>
<comment type="function">
    <text evidence="11">Catalyzes the attachment of arginine to tRNA(Arg) in a two-step reaction: arginine is first activated by ATP to form Arg-AMP and then transferred to the acceptor end of tRNA(Arg).</text>
</comment>
<evidence type="ECO:0000259" key="13">
    <source>
        <dbReference type="SMART" id="SM00836"/>
    </source>
</evidence>
<dbReference type="CDD" id="cd07956">
    <property type="entry name" value="Anticodon_Ia_Arg"/>
    <property type="match status" value="1"/>
</dbReference>
<dbReference type="FunFam" id="1.10.730.10:FF:000006">
    <property type="entry name" value="Arginyl-tRNA synthetase 2, mitochondrial"/>
    <property type="match status" value="1"/>
</dbReference>
<dbReference type="PANTHER" id="PTHR11956:SF11">
    <property type="entry name" value="ARGININE--TRNA LIGASE, MITOCHONDRIAL-RELATED"/>
    <property type="match status" value="1"/>
</dbReference>
<dbReference type="PROSITE" id="PS00178">
    <property type="entry name" value="AA_TRNA_LIGASE_I"/>
    <property type="match status" value="1"/>
</dbReference>
<proteinExistence type="inferred from homology"/>
<dbReference type="Pfam" id="PF00750">
    <property type="entry name" value="tRNA-synt_1d"/>
    <property type="match status" value="1"/>
</dbReference>
<dbReference type="EMBL" id="JASPKZ010008362">
    <property type="protein sequence ID" value="KAJ9580067.1"/>
    <property type="molecule type" value="Genomic_DNA"/>
</dbReference>
<evidence type="ECO:0000256" key="7">
    <source>
        <dbReference type="ARBA" id="ARBA00023146"/>
    </source>
</evidence>
<feature type="domain" description="DALR anticodon binding" evidence="13">
    <location>
        <begin position="472"/>
        <end position="587"/>
    </location>
</feature>
<evidence type="ECO:0000313" key="14">
    <source>
        <dbReference type="EMBL" id="KAJ9580067.1"/>
    </source>
</evidence>
<keyword evidence="5 12" id="KW-0067">ATP-binding</keyword>
<dbReference type="Pfam" id="PF05746">
    <property type="entry name" value="DALR_1"/>
    <property type="match status" value="1"/>
</dbReference>
<evidence type="ECO:0000256" key="2">
    <source>
        <dbReference type="ARBA" id="ARBA00012837"/>
    </source>
</evidence>
<evidence type="ECO:0000256" key="4">
    <source>
        <dbReference type="ARBA" id="ARBA00022741"/>
    </source>
</evidence>
<evidence type="ECO:0000256" key="6">
    <source>
        <dbReference type="ARBA" id="ARBA00022917"/>
    </source>
</evidence>
<comment type="similarity">
    <text evidence="1 12">Belongs to the class-I aminoacyl-tRNA synthetase family.</text>
</comment>
<dbReference type="PRINTS" id="PR01038">
    <property type="entry name" value="TRNASYNTHARG"/>
</dbReference>
<protein>
    <recommendedName>
        <fullName evidence="9">Probable arginine--tRNA ligase, mitochondrial</fullName>
        <ecNumber evidence="2">6.1.1.19</ecNumber>
    </recommendedName>
    <alternativeName>
        <fullName evidence="8">Arginyl-tRNA synthetase</fullName>
    </alternativeName>
</protein>
<comment type="catalytic activity">
    <reaction evidence="10">
        <text>tRNA(Arg) + L-arginine + ATP = L-arginyl-tRNA(Arg) + AMP + diphosphate</text>
        <dbReference type="Rhea" id="RHEA:20301"/>
        <dbReference type="Rhea" id="RHEA-COMP:9658"/>
        <dbReference type="Rhea" id="RHEA-COMP:9673"/>
        <dbReference type="ChEBI" id="CHEBI:30616"/>
        <dbReference type="ChEBI" id="CHEBI:32682"/>
        <dbReference type="ChEBI" id="CHEBI:33019"/>
        <dbReference type="ChEBI" id="CHEBI:78442"/>
        <dbReference type="ChEBI" id="CHEBI:78513"/>
        <dbReference type="ChEBI" id="CHEBI:456215"/>
        <dbReference type="EC" id="6.1.1.19"/>
    </reaction>
</comment>
<evidence type="ECO:0000256" key="8">
    <source>
        <dbReference type="ARBA" id="ARBA00033033"/>
    </source>
</evidence>
<dbReference type="NCBIfam" id="TIGR00456">
    <property type="entry name" value="argS"/>
    <property type="match status" value="1"/>
</dbReference>
<dbReference type="Gene3D" id="1.10.730.10">
    <property type="entry name" value="Isoleucyl-tRNA Synthetase, Domain 1"/>
    <property type="match status" value="1"/>
</dbReference>
<dbReference type="CDD" id="cd00671">
    <property type="entry name" value="ArgRS_core"/>
    <property type="match status" value="1"/>
</dbReference>
<reference evidence="14" key="2">
    <citation type="submission" date="2023-05" db="EMBL/GenBank/DDBJ databases">
        <authorList>
            <person name="Fouks B."/>
        </authorList>
    </citation>
    <scope>NUCLEOTIDE SEQUENCE</scope>
    <source>
        <strain evidence="14">Stay&amp;Tobe</strain>
        <tissue evidence="14">Testes</tissue>
    </source>
</reference>
<dbReference type="FunFam" id="3.40.50.620:FF:000058">
    <property type="entry name" value="Mitochondrial arginyl-tRNA synthetase"/>
    <property type="match status" value="1"/>
</dbReference>
<keyword evidence="3 12" id="KW-0436">Ligase</keyword>
<evidence type="ECO:0000256" key="3">
    <source>
        <dbReference type="ARBA" id="ARBA00022598"/>
    </source>
</evidence>
<keyword evidence="7 12" id="KW-0030">Aminoacyl-tRNA synthetase</keyword>
<dbReference type="PANTHER" id="PTHR11956">
    <property type="entry name" value="ARGINYL-TRNA SYNTHETASE"/>
    <property type="match status" value="1"/>
</dbReference>
<dbReference type="InterPro" id="IPR035684">
    <property type="entry name" value="ArgRS_core"/>
</dbReference>
<dbReference type="InterPro" id="IPR001278">
    <property type="entry name" value="Arg-tRNA-ligase"/>
</dbReference>
<dbReference type="AlphaFoldDB" id="A0AAD7ZHA2"/>
<keyword evidence="4 12" id="KW-0547">Nucleotide-binding</keyword>
<organism evidence="14 15">
    <name type="scientific">Diploptera punctata</name>
    <name type="common">Pacific beetle cockroach</name>
    <dbReference type="NCBI Taxonomy" id="6984"/>
    <lineage>
        <taxon>Eukaryota</taxon>
        <taxon>Metazoa</taxon>
        <taxon>Ecdysozoa</taxon>
        <taxon>Arthropoda</taxon>
        <taxon>Hexapoda</taxon>
        <taxon>Insecta</taxon>
        <taxon>Pterygota</taxon>
        <taxon>Neoptera</taxon>
        <taxon>Polyneoptera</taxon>
        <taxon>Dictyoptera</taxon>
        <taxon>Blattodea</taxon>
        <taxon>Blaberoidea</taxon>
        <taxon>Blaberidae</taxon>
        <taxon>Diplopterinae</taxon>
        <taxon>Diploptera</taxon>
    </lineage>
</organism>
<dbReference type="EC" id="6.1.1.19" evidence="2"/>
<sequence>MAFRLKTYVCSLVLDIVKKKANPHTISPSSLSNHVIIGKVKNSTDIEFQLPVISLQRIIDPSMKDKINISDIKKLSSNGVIHNVSETTFKNNTSIVFQINKNMFIKEVLQEITDDPILWKETTAKNILPNPPEKEIVIDFSSPNIAKPFHVGHLRSTIIGNFISNLFEFLSCNVIRLNYLGDWGTQFGLLQVGLDICGYTEAMIKQNPMNLLYQAYVEANKRAETDPEIAAKARNIFYNLEIGSSEIMDKWSVYRKYTVQELENIYQRLGVRFDEYNWESSYNAKDIGNIIELLKSQSLLKEDKEGRKVVEISSDVNVTVMKSDGSTLYLTRDIAAAIHRHEQYDFSQMLYVVDNGQTYHFTSLFGVLSKMQFPWASSLKHIKFGRIHGMSTRKGTVVFLNDILDECRDIMTIKQQESPTTKVVLGKSSDRINDILGISAVIINDLKQRRQRDYEFDWNRALEVQGDTGVKLQYTHCRLCSLEKNCGVNLPAECDPSVLVEPEAVLLVQDIARFEEVLLRTYEELEACILVNYLLRFCNVINRAFEVLRIKNEEKHIGSQRLLLFHASKIVLHEGMKIAGLHPLHEM</sequence>
<dbReference type="InterPro" id="IPR009080">
    <property type="entry name" value="tRNAsynth_Ia_anticodon-bd"/>
</dbReference>
<dbReference type="InterPro" id="IPR014729">
    <property type="entry name" value="Rossmann-like_a/b/a_fold"/>
</dbReference>
<dbReference type="GO" id="GO:0005739">
    <property type="term" value="C:mitochondrion"/>
    <property type="evidence" value="ECO:0007669"/>
    <property type="project" value="TreeGrafter"/>
</dbReference>
<evidence type="ECO:0000256" key="12">
    <source>
        <dbReference type="RuleBase" id="RU363038"/>
    </source>
</evidence>
<gene>
    <name evidence="14" type="ORF">L9F63_004259</name>
</gene>
<dbReference type="SUPFAM" id="SSF52374">
    <property type="entry name" value="Nucleotidylyl transferase"/>
    <property type="match status" value="1"/>
</dbReference>
<reference evidence="14" key="1">
    <citation type="journal article" date="2023" name="IScience">
        <title>Live-bearing cockroach genome reveals convergent evolutionary mechanisms linked to viviparity in insects and beyond.</title>
        <authorList>
            <person name="Fouks B."/>
            <person name="Harrison M.C."/>
            <person name="Mikhailova A.A."/>
            <person name="Marchal E."/>
            <person name="English S."/>
            <person name="Carruthers M."/>
            <person name="Jennings E.C."/>
            <person name="Chiamaka E.L."/>
            <person name="Frigard R.A."/>
            <person name="Pippel M."/>
            <person name="Attardo G.M."/>
            <person name="Benoit J.B."/>
            <person name="Bornberg-Bauer E."/>
            <person name="Tobe S.S."/>
        </authorList>
    </citation>
    <scope>NUCLEOTIDE SEQUENCE</scope>
    <source>
        <strain evidence="14">Stay&amp;Tobe</strain>
    </source>
</reference>
<evidence type="ECO:0000256" key="9">
    <source>
        <dbReference type="ARBA" id="ARBA00039495"/>
    </source>
</evidence>
<evidence type="ECO:0000256" key="1">
    <source>
        <dbReference type="ARBA" id="ARBA00005594"/>
    </source>
</evidence>
<accession>A0AAD7ZHA2</accession>
<evidence type="ECO:0000256" key="11">
    <source>
        <dbReference type="ARBA" id="ARBA00049595"/>
    </source>
</evidence>
<dbReference type="SUPFAM" id="SSF47323">
    <property type="entry name" value="Anticodon-binding domain of a subclass of class I aminoacyl-tRNA synthetases"/>
    <property type="match status" value="1"/>
</dbReference>
<dbReference type="InterPro" id="IPR008909">
    <property type="entry name" value="DALR_anticod-bd"/>
</dbReference>
<comment type="caution">
    <text evidence="14">The sequence shown here is derived from an EMBL/GenBank/DDBJ whole genome shotgun (WGS) entry which is preliminary data.</text>
</comment>
<evidence type="ECO:0000256" key="10">
    <source>
        <dbReference type="ARBA" id="ARBA00049339"/>
    </source>
</evidence>
<dbReference type="GO" id="GO:0006420">
    <property type="term" value="P:arginyl-tRNA aminoacylation"/>
    <property type="evidence" value="ECO:0007669"/>
    <property type="project" value="InterPro"/>
</dbReference>
<dbReference type="GO" id="GO:0005524">
    <property type="term" value="F:ATP binding"/>
    <property type="evidence" value="ECO:0007669"/>
    <property type="project" value="UniProtKB-KW"/>
</dbReference>
<dbReference type="Proteomes" id="UP001233999">
    <property type="component" value="Unassembled WGS sequence"/>
</dbReference>
<keyword evidence="6 12" id="KW-0648">Protein biosynthesis</keyword>
<keyword evidence="15" id="KW-1185">Reference proteome</keyword>
<dbReference type="SMART" id="SM00836">
    <property type="entry name" value="DALR_1"/>
    <property type="match status" value="1"/>
</dbReference>